<feature type="region of interest" description="Disordered" evidence="1">
    <location>
        <begin position="112"/>
        <end position="131"/>
    </location>
</feature>
<evidence type="ECO:0000256" key="1">
    <source>
        <dbReference type="SAM" id="MobiDB-lite"/>
    </source>
</evidence>
<protein>
    <submittedName>
        <fullName evidence="2">DUF2605 domain-containing protein</fullName>
    </submittedName>
</protein>
<evidence type="ECO:0000313" key="3">
    <source>
        <dbReference type="Proteomes" id="UP000249794"/>
    </source>
</evidence>
<dbReference type="EMBL" id="QBMP01000024">
    <property type="protein sequence ID" value="PZO59309.1"/>
    <property type="molecule type" value="Genomic_DNA"/>
</dbReference>
<dbReference type="Proteomes" id="UP000249794">
    <property type="component" value="Unassembled WGS sequence"/>
</dbReference>
<reference evidence="2 3" key="2">
    <citation type="submission" date="2018-06" db="EMBL/GenBank/DDBJ databases">
        <title>Metagenomic assembly of (sub)arctic Cyanobacteria and their associated microbiome from non-axenic cultures.</title>
        <authorList>
            <person name="Baurain D."/>
        </authorList>
    </citation>
    <scope>NUCLEOTIDE SEQUENCE [LARGE SCALE GENOMIC DNA]</scope>
    <source>
        <strain evidence="2">ULC027bin1</strain>
    </source>
</reference>
<organism evidence="2 3">
    <name type="scientific">Phormidesmis priestleyi</name>
    <dbReference type="NCBI Taxonomy" id="268141"/>
    <lineage>
        <taxon>Bacteria</taxon>
        <taxon>Bacillati</taxon>
        <taxon>Cyanobacteriota</taxon>
        <taxon>Cyanophyceae</taxon>
        <taxon>Leptolyngbyales</taxon>
        <taxon>Leptolyngbyaceae</taxon>
        <taxon>Phormidesmis</taxon>
    </lineage>
</organism>
<dbReference type="InterPro" id="IPR019728">
    <property type="entry name" value="DUF2605"/>
</dbReference>
<dbReference type="AlphaFoldDB" id="A0A2W4XXQ1"/>
<sequence length="131" mass="14462">MPFSSASPENLSGDNLEDANLLKAILPPLLDDFQHWFERTVDLLETQPIPFLAPDQQQALLKRVNVAQQQVSASKVLASATDNQAGIDMPVVMAWHQLVHECWGVAIRFRKESSPSDSLSSKSIPENDANP</sequence>
<gene>
    <name evidence="2" type="ORF">DCF15_04030</name>
</gene>
<evidence type="ECO:0000313" key="2">
    <source>
        <dbReference type="EMBL" id="PZO59309.1"/>
    </source>
</evidence>
<reference evidence="3" key="1">
    <citation type="submission" date="2018-04" db="EMBL/GenBank/DDBJ databases">
        <authorList>
            <person name="Cornet L."/>
        </authorList>
    </citation>
    <scope>NUCLEOTIDE SEQUENCE [LARGE SCALE GENOMIC DNA]</scope>
</reference>
<proteinExistence type="predicted"/>
<dbReference type="Pfam" id="PF10792">
    <property type="entry name" value="DUF2605"/>
    <property type="match status" value="1"/>
</dbReference>
<name>A0A2W4XXQ1_9CYAN</name>
<accession>A0A2W4XXQ1</accession>
<comment type="caution">
    <text evidence="2">The sequence shown here is derived from an EMBL/GenBank/DDBJ whole genome shotgun (WGS) entry which is preliminary data.</text>
</comment>